<evidence type="ECO:0000313" key="4">
    <source>
        <dbReference type="Proteomes" id="UP000660745"/>
    </source>
</evidence>
<feature type="transmembrane region" description="Helical" evidence="2">
    <location>
        <begin position="59"/>
        <end position="77"/>
    </location>
</feature>
<reference evidence="3" key="2">
    <citation type="submission" date="2020-09" db="EMBL/GenBank/DDBJ databases">
        <authorList>
            <person name="Sun Q."/>
            <person name="Zhou Y."/>
        </authorList>
    </citation>
    <scope>NUCLEOTIDE SEQUENCE</scope>
    <source>
        <strain evidence="3">CGMCC 4.7430</strain>
    </source>
</reference>
<name>A0A918E1Y0_9ACTN</name>
<evidence type="ECO:0000256" key="1">
    <source>
        <dbReference type="SAM" id="MobiDB-lite"/>
    </source>
</evidence>
<dbReference type="EMBL" id="BMNK01000001">
    <property type="protein sequence ID" value="GGP00923.1"/>
    <property type="molecule type" value="Genomic_DNA"/>
</dbReference>
<evidence type="ECO:0000256" key="2">
    <source>
        <dbReference type="SAM" id="Phobius"/>
    </source>
</evidence>
<gene>
    <name evidence="3" type="ORF">GCM10012278_02770</name>
</gene>
<keyword evidence="2" id="KW-0812">Transmembrane</keyword>
<keyword evidence="4" id="KW-1185">Reference proteome</keyword>
<evidence type="ECO:0000313" key="3">
    <source>
        <dbReference type="EMBL" id="GGP00923.1"/>
    </source>
</evidence>
<feature type="region of interest" description="Disordered" evidence="1">
    <location>
        <begin position="84"/>
        <end position="119"/>
    </location>
</feature>
<feature type="compositionally biased region" description="Pro residues" evidence="1">
    <location>
        <begin position="38"/>
        <end position="52"/>
    </location>
</feature>
<reference evidence="3" key="1">
    <citation type="journal article" date="2014" name="Int. J. Syst. Evol. Microbiol.">
        <title>Complete genome sequence of Corynebacterium casei LMG S-19264T (=DSM 44701T), isolated from a smear-ripened cheese.</title>
        <authorList>
            <consortium name="US DOE Joint Genome Institute (JGI-PGF)"/>
            <person name="Walter F."/>
            <person name="Albersmeier A."/>
            <person name="Kalinowski J."/>
            <person name="Ruckert C."/>
        </authorList>
    </citation>
    <scope>NUCLEOTIDE SEQUENCE</scope>
    <source>
        <strain evidence="3">CGMCC 4.7430</strain>
    </source>
</reference>
<protein>
    <submittedName>
        <fullName evidence="3">Uncharacterized protein</fullName>
    </submittedName>
</protein>
<dbReference type="Proteomes" id="UP000660745">
    <property type="component" value="Unassembled WGS sequence"/>
</dbReference>
<sequence>MRSRNEDLNKIREAILGGQVGDRRPSPPTGKKGKGGPAPLPRPAPPPPPSPPSRVRKSFGEIVGGLLTVAAIGIWIVNADPGPFAPPHPPTHQDVYDSGSGDGGSGLSAATPKLKASPESGSVRRVLSLTGAGFPPDSEIRLTFHATAMGSARTNSRGSFKAKLKVPSADFYAHFPGQTFSISTTYWTLDGVYRGNGPGTSYRVT</sequence>
<proteinExistence type="predicted"/>
<accession>A0A918E1Y0</accession>
<comment type="caution">
    <text evidence="3">The sequence shown here is derived from an EMBL/GenBank/DDBJ whole genome shotgun (WGS) entry which is preliminary data.</text>
</comment>
<dbReference type="AlphaFoldDB" id="A0A918E1Y0"/>
<keyword evidence="2" id="KW-1133">Transmembrane helix</keyword>
<organism evidence="3 4">
    <name type="scientific">Nonomuraea glycinis</name>
    <dbReference type="NCBI Taxonomy" id="2047744"/>
    <lineage>
        <taxon>Bacteria</taxon>
        <taxon>Bacillati</taxon>
        <taxon>Actinomycetota</taxon>
        <taxon>Actinomycetes</taxon>
        <taxon>Streptosporangiales</taxon>
        <taxon>Streptosporangiaceae</taxon>
        <taxon>Nonomuraea</taxon>
    </lineage>
</organism>
<keyword evidence="2" id="KW-0472">Membrane</keyword>
<feature type="region of interest" description="Disordered" evidence="1">
    <location>
        <begin position="1"/>
        <end position="57"/>
    </location>
</feature>
<feature type="compositionally biased region" description="Basic and acidic residues" evidence="1">
    <location>
        <begin position="1"/>
        <end position="13"/>
    </location>
</feature>